<dbReference type="RefSeq" id="WP_225698165.1">
    <property type="nucleotide sequence ID" value="NZ_JAIXNE010000002.1"/>
</dbReference>
<organism evidence="2 5">
    <name type="scientific">Fulvivirga sedimenti</name>
    <dbReference type="NCBI Taxonomy" id="2879465"/>
    <lineage>
        <taxon>Bacteria</taxon>
        <taxon>Pseudomonadati</taxon>
        <taxon>Bacteroidota</taxon>
        <taxon>Cytophagia</taxon>
        <taxon>Cytophagales</taxon>
        <taxon>Fulvivirgaceae</taxon>
        <taxon>Fulvivirga</taxon>
    </lineage>
</organism>
<dbReference type="Proteomes" id="UP001139409">
    <property type="component" value="Unassembled WGS sequence"/>
</dbReference>
<dbReference type="EMBL" id="JAIXNE010000003">
    <property type="protein sequence ID" value="MCA6076236.1"/>
    <property type="molecule type" value="Genomic_DNA"/>
</dbReference>
<evidence type="ECO:0000313" key="2">
    <source>
        <dbReference type="EMBL" id="MCA6075059.1"/>
    </source>
</evidence>
<evidence type="ECO:0000313" key="5">
    <source>
        <dbReference type="Proteomes" id="UP001139409"/>
    </source>
</evidence>
<dbReference type="Pfam" id="PF19578">
    <property type="entry name" value="DUF6090"/>
    <property type="match status" value="1"/>
</dbReference>
<feature type="transmembrane region" description="Helical" evidence="1">
    <location>
        <begin position="28"/>
        <end position="49"/>
    </location>
</feature>
<keyword evidence="5" id="KW-1185">Reference proteome</keyword>
<keyword evidence="1" id="KW-0472">Membrane</keyword>
<accession>A0A9X1HRJ1</accession>
<sequence>MIKFFRTIRLKLINRNSPSSASGRFSRYLIYAIGEIILVVIGILIALQINTWNEQKKQRAEEISTLRNIRTDFINAIIEFEENNAFREEIISKTSSLYTLIRDEQINYTKQRIDSLIAGLLINPTYNGQSETLNILFNSGKINIISNDSIKNALVLWPQQVADITEDEVYSSNALYNMVLPVVRQYVALYDVYRSIDYRGYALFQSQSPSPFESDYAGLLKDPDFESSLTTRELTISVSLLQSRELIETAQEIINMIDAEINKSE</sequence>
<name>A0A9X1HRJ1_9BACT</name>
<dbReference type="AlphaFoldDB" id="A0A9X1HRJ1"/>
<dbReference type="EMBL" id="JAIXNE010000004">
    <property type="protein sequence ID" value="MCA6077364.1"/>
    <property type="molecule type" value="Genomic_DNA"/>
</dbReference>
<proteinExistence type="predicted"/>
<dbReference type="InterPro" id="IPR045749">
    <property type="entry name" value="DUF6090"/>
</dbReference>
<reference evidence="2" key="1">
    <citation type="submission" date="2021-09" db="EMBL/GenBank/DDBJ databases">
        <title>Fulvivirga sp. isolated from coastal sediment.</title>
        <authorList>
            <person name="Yu H."/>
        </authorList>
    </citation>
    <scope>NUCLEOTIDE SEQUENCE</scope>
    <source>
        <strain evidence="2">1062</strain>
    </source>
</reference>
<protein>
    <submittedName>
        <fullName evidence="2">Uncharacterized protein</fullName>
    </submittedName>
</protein>
<keyword evidence="1" id="KW-1133">Transmembrane helix</keyword>
<evidence type="ECO:0000313" key="3">
    <source>
        <dbReference type="EMBL" id="MCA6076236.1"/>
    </source>
</evidence>
<evidence type="ECO:0000313" key="4">
    <source>
        <dbReference type="EMBL" id="MCA6077364.1"/>
    </source>
</evidence>
<dbReference type="EMBL" id="JAIXNE010000002">
    <property type="protein sequence ID" value="MCA6075059.1"/>
    <property type="molecule type" value="Genomic_DNA"/>
</dbReference>
<gene>
    <name evidence="2" type="ORF">LDX50_09270</name>
    <name evidence="3" type="ORF">LDX50_15240</name>
    <name evidence="4" type="ORF">LDX50_20960</name>
</gene>
<keyword evidence="1" id="KW-0812">Transmembrane</keyword>
<comment type="caution">
    <text evidence="2">The sequence shown here is derived from an EMBL/GenBank/DDBJ whole genome shotgun (WGS) entry which is preliminary data.</text>
</comment>
<evidence type="ECO:0000256" key="1">
    <source>
        <dbReference type="SAM" id="Phobius"/>
    </source>
</evidence>